<reference evidence="7 8" key="1">
    <citation type="submission" date="2020-12" db="EMBL/GenBank/DDBJ databases">
        <title>Comparative genome analysis of fungal antagonists Marinomonas ostreistagni 398 and M. spartinae 468.</title>
        <authorList>
            <person name="Fields J.L."/>
            <person name="Mavrodi O.V."/>
            <person name="Biber P.D."/>
            <person name="Indest K.J."/>
            <person name="Mavrodi D.V."/>
        </authorList>
    </citation>
    <scope>NUCLEOTIDE SEQUENCE [LARGE SCALE GENOMIC DNA]</scope>
    <source>
        <strain evidence="7 8">USM7</strain>
    </source>
</reference>
<dbReference type="Gene3D" id="1.20.1330.10">
    <property type="entry name" value="f41 fragment of flagellin, N-terminal domain"/>
    <property type="match status" value="2"/>
</dbReference>
<organism evidence="7 8">
    <name type="scientific">Marinomonas ostreistagni</name>
    <dbReference type="NCBI Taxonomy" id="359209"/>
    <lineage>
        <taxon>Bacteria</taxon>
        <taxon>Pseudomonadati</taxon>
        <taxon>Pseudomonadota</taxon>
        <taxon>Gammaproteobacteria</taxon>
        <taxon>Oceanospirillales</taxon>
        <taxon>Oceanospirillaceae</taxon>
        <taxon>Marinomonas</taxon>
    </lineage>
</organism>
<evidence type="ECO:0000256" key="1">
    <source>
        <dbReference type="ARBA" id="ARBA00004365"/>
    </source>
</evidence>
<evidence type="ECO:0000256" key="5">
    <source>
        <dbReference type="ARBA" id="ARBA00023143"/>
    </source>
</evidence>
<feature type="domain" description="Flagellin N-terminal" evidence="6">
    <location>
        <begin position="3"/>
        <end position="140"/>
    </location>
</feature>
<dbReference type="RefSeq" id="WP_199459959.1">
    <property type="nucleotide sequence ID" value="NZ_JAEMUH010000001.1"/>
</dbReference>
<keyword evidence="7" id="KW-0282">Flagellum</keyword>
<comment type="similarity">
    <text evidence="3">Belongs to the bacterial flagellin family.</text>
</comment>
<evidence type="ECO:0000313" key="7">
    <source>
        <dbReference type="EMBL" id="MBJ7549115.1"/>
    </source>
</evidence>
<keyword evidence="7" id="KW-0966">Cell projection</keyword>
<protein>
    <submittedName>
        <fullName evidence="7">Flagellar hook-associated protein FlgL</fullName>
    </submittedName>
</protein>
<dbReference type="InterPro" id="IPR001492">
    <property type="entry name" value="Flagellin"/>
</dbReference>
<gene>
    <name evidence="7" type="primary">flgL</name>
    <name evidence="7" type="ORF">JHD44_00335</name>
</gene>
<evidence type="ECO:0000256" key="4">
    <source>
        <dbReference type="ARBA" id="ARBA00022525"/>
    </source>
</evidence>
<dbReference type="PANTHER" id="PTHR42792:SF1">
    <property type="entry name" value="FLAGELLAR HOOK-ASSOCIATED PROTEIN 3"/>
    <property type="match status" value="1"/>
</dbReference>
<sequence>MRVTTNLIFNQSSLSMQKANERYLKVQEKISEQSDIVRPSDDPNGAGQLLRYDADTKLLEQYDQNMTLATNSLEYESVALESLNSTLDEINVRLIQTVNGANSQDDLDTLAGEMESLLASVADLMNSKNSNGQYIFSGTNSSSPAFVKDSSGQYVYAGNETQQMSQIGDTISIATNDSGKTVFQDAWTRNTVTASASAGTATLSYKISDQDAYDSFVDDNYSAVNAALNDYTLTTTAGAPDQFSITDSSGTILASGDYVSGEAITFNGMEFTLAGAAGSTVDITLDQPTRDNVLNQVMDVINALRDTSLSDEEREYYRLNATTSIENTQINIATASSSVGARINTIDNRTEYGSAKQIFNDQAQENIGGLDIYKATTELELSESALSATQLLFNRISSLSLFNSL</sequence>
<proteinExistence type="inferred from homology"/>
<evidence type="ECO:0000313" key="8">
    <source>
        <dbReference type="Proteomes" id="UP000598488"/>
    </source>
</evidence>
<keyword evidence="5" id="KW-0975">Bacterial flagellum</keyword>
<evidence type="ECO:0000256" key="3">
    <source>
        <dbReference type="ARBA" id="ARBA00005709"/>
    </source>
</evidence>
<evidence type="ECO:0000259" key="6">
    <source>
        <dbReference type="Pfam" id="PF00669"/>
    </source>
</evidence>
<dbReference type="PANTHER" id="PTHR42792">
    <property type="entry name" value="FLAGELLIN"/>
    <property type="match status" value="1"/>
</dbReference>
<dbReference type="InterPro" id="IPR001029">
    <property type="entry name" value="Flagellin_N"/>
</dbReference>
<dbReference type="EMBL" id="JAEMUH010000001">
    <property type="protein sequence ID" value="MBJ7549115.1"/>
    <property type="molecule type" value="Genomic_DNA"/>
</dbReference>
<dbReference type="InterPro" id="IPR013384">
    <property type="entry name" value="Flagell_FlgL"/>
</dbReference>
<keyword evidence="8" id="KW-1185">Reference proteome</keyword>
<comment type="caution">
    <text evidence="7">The sequence shown here is derived from an EMBL/GenBank/DDBJ whole genome shotgun (WGS) entry which is preliminary data.</text>
</comment>
<accession>A0ABS0Z636</accession>
<dbReference type="NCBIfam" id="TIGR02550">
    <property type="entry name" value="flagell_flgL"/>
    <property type="match status" value="1"/>
</dbReference>
<dbReference type="SUPFAM" id="SSF64518">
    <property type="entry name" value="Phase 1 flagellin"/>
    <property type="match status" value="1"/>
</dbReference>
<dbReference type="Pfam" id="PF00669">
    <property type="entry name" value="Flagellin_N"/>
    <property type="match status" value="1"/>
</dbReference>
<evidence type="ECO:0000256" key="2">
    <source>
        <dbReference type="ARBA" id="ARBA00004613"/>
    </source>
</evidence>
<keyword evidence="4" id="KW-0964">Secreted</keyword>
<dbReference type="Proteomes" id="UP000598488">
    <property type="component" value="Unassembled WGS sequence"/>
</dbReference>
<keyword evidence="7" id="KW-0969">Cilium</keyword>
<comment type="subcellular location">
    <subcellularLocation>
        <location evidence="1">Bacterial flagellum</location>
    </subcellularLocation>
    <subcellularLocation>
        <location evidence="2">Secreted</location>
    </subcellularLocation>
</comment>
<name>A0ABS0Z636_9GAMM</name>